<comment type="caution">
    <text evidence="2">The sequence shown here is derived from an EMBL/GenBank/DDBJ whole genome shotgun (WGS) entry which is preliminary data.</text>
</comment>
<evidence type="ECO:0000313" key="3">
    <source>
        <dbReference type="Proteomes" id="UP000657574"/>
    </source>
</evidence>
<organism evidence="2 3">
    <name type="scientific">Streptomyces brasiliensis</name>
    <dbReference type="NCBI Taxonomy" id="1954"/>
    <lineage>
        <taxon>Bacteria</taxon>
        <taxon>Bacillati</taxon>
        <taxon>Actinomycetota</taxon>
        <taxon>Actinomycetes</taxon>
        <taxon>Kitasatosporales</taxon>
        <taxon>Streptomycetaceae</taxon>
        <taxon>Streptomyces</taxon>
    </lineage>
</organism>
<feature type="compositionally biased region" description="Basic and acidic residues" evidence="1">
    <location>
        <begin position="67"/>
        <end position="93"/>
    </location>
</feature>
<dbReference type="Proteomes" id="UP000657574">
    <property type="component" value="Unassembled WGS sequence"/>
</dbReference>
<evidence type="ECO:0000313" key="2">
    <source>
        <dbReference type="EMBL" id="GGJ51153.1"/>
    </source>
</evidence>
<dbReference type="AlphaFoldDB" id="A0A917P1B9"/>
<gene>
    <name evidence="2" type="ORF">GCM10010121_072550</name>
</gene>
<dbReference type="EMBL" id="BMQA01000039">
    <property type="protein sequence ID" value="GGJ51153.1"/>
    <property type="molecule type" value="Genomic_DNA"/>
</dbReference>
<feature type="region of interest" description="Disordered" evidence="1">
    <location>
        <begin position="1"/>
        <end position="93"/>
    </location>
</feature>
<proteinExistence type="predicted"/>
<sequence length="93" mass="10365">MAVDHDERVHAGEAQRRGDVPYHPMKGRGGDADGARPGGMFVRAGDRHRRKKVHRVRRGDLPGDGTGDERVGRERKERAVLFEAPDGKDGDLW</sequence>
<protein>
    <submittedName>
        <fullName evidence="2">Uncharacterized protein</fullName>
    </submittedName>
</protein>
<feature type="compositionally biased region" description="Basic residues" evidence="1">
    <location>
        <begin position="46"/>
        <end position="57"/>
    </location>
</feature>
<reference evidence="2" key="2">
    <citation type="submission" date="2020-09" db="EMBL/GenBank/DDBJ databases">
        <authorList>
            <person name="Sun Q."/>
            <person name="Ohkuma M."/>
        </authorList>
    </citation>
    <scope>NUCLEOTIDE SEQUENCE</scope>
    <source>
        <strain evidence="2">JCM 3086</strain>
    </source>
</reference>
<reference evidence="2" key="1">
    <citation type="journal article" date="2014" name="Int. J. Syst. Evol. Microbiol.">
        <title>Complete genome sequence of Corynebacterium casei LMG S-19264T (=DSM 44701T), isolated from a smear-ripened cheese.</title>
        <authorList>
            <consortium name="US DOE Joint Genome Institute (JGI-PGF)"/>
            <person name="Walter F."/>
            <person name="Albersmeier A."/>
            <person name="Kalinowski J."/>
            <person name="Ruckert C."/>
        </authorList>
    </citation>
    <scope>NUCLEOTIDE SEQUENCE</scope>
    <source>
        <strain evidence="2">JCM 3086</strain>
    </source>
</reference>
<accession>A0A917P1B9</accession>
<keyword evidence="3" id="KW-1185">Reference proteome</keyword>
<feature type="compositionally biased region" description="Basic and acidic residues" evidence="1">
    <location>
        <begin position="1"/>
        <end position="20"/>
    </location>
</feature>
<name>A0A917P1B9_9ACTN</name>
<evidence type="ECO:0000256" key="1">
    <source>
        <dbReference type="SAM" id="MobiDB-lite"/>
    </source>
</evidence>